<accession>A0A4R1Q2J1</accession>
<reference evidence="4 5" key="1">
    <citation type="submission" date="2019-03" db="EMBL/GenBank/DDBJ databases">
        <title>Genomic Encyclopedia of Type Strains, Phase IV (KMG-IV): sequencing the most valuable type-strain genomes for metagenomic binning, comparative biology and taxonomic classification.</title>
        <authorList>
            <person name="Goeker M."/>
        </authorList>
    </citation>
    <scope>NUCLEOTIDE SEQUENCE [LARGE SCALE GENOMIC DNA]</scope>
    <source>
        <strain evidence="4 5">DSM 15969</strain>
    </source>
</reference>
<feature type="domain" description="GGDEF" evidence="3">
    <location>
        <begin position="176"/>
        <end position="304"/>
    </location>
</feature>
<dbReference type="Gene3D" id="3.30.450.20">
    <property type="entry name" value="PAS domain"/>
    <property type="match status" value="1"/>
</dbReference>
<protein>
    <submittedName>
        <fullName evidence="4">PAS domain S-box-containing protein/diguanylate cyclase (GGDEF)-like protein</fullName>
    </submittedName>
</protein>
<dbReference type="InterPro" id="IPR000700">
    <property type="entry name" value="PAS-assoc_C"/>
</dbReference>
<feature type="domain" description="PAC" evidence="2">
    <location>
        <begin position="92"/>
        <end position="144"/>
    </location>
</feature>
<dbReference type="Proteomes" id="UP000295063">
    <property type="component" value="Unassembled WGS sequence"/>
</dbReference>
<organism evidence="4 5">
    <name type="scientific">Anaerospora hongkongensis</name>
    <dbReference type="NCBI Taxonomy" id="244830"/>
    <lineage>
        <taxon>Bacteria</taxon>
        <taxon>Bacillati</taxon>
        <taxon>Bacillota</taxon>
        <taxon>Negativicutes</taxon>
        <taxon>Selenomonadales</taxon>
        <taxon>Sporomusaceae</taxon>
        <taxon>Anaerospora</taxon>
    </lineage>
</organism>
<dbReference type="Pfam" id="PF00990">
    <property type="entry name" value="GGDEF"/>
    <property type="match status" value="1"/>
</dbReference>
<dbReference type="FunFam" id="3.30.70.270:FF:000001">
    <property type="entry name" value="Diguanylate cyclase domain protein"/>
    <property type="match status" value="1"/>
</dbReference>
<dbReference type="InterPro" id="IPR052155">
    <property type="entry name" value="Biofilm_reg_signaling"/>
</dbReference>
<dbReference type="CDD" id="cd01949">
    <property type="entry name" value="GGDEF"/>
    <property type="match status" value="1"/>
</dbReference>
<dbReference type="SUPFAM" id="SSF55785">
    <property type="entry name" value="PYP-like sensor domain (PAS domain)"/>
    <property type="match status" value="1"/>
</dbReference>
<evidence type="ECO:0000313" key="5">
    <source>
        <dbReference type="Proteomes" id="UP000295063"/>
    </source>
</evidence>
<evidence type="ECO:0000259" key="1">
    <source>
        <dbReference type="PROSITE" id="PS50112"/>
    </source>
</evidence>
<dbReference type="PROSITE" id="PS50887">
    <property type="entry name" value="GGDEF"/>
    <property type="match status" value="1"/>
</dbReference>
<evidence type="ECO:0000313" key="4">
    <source>
        <dbReference type="EMBL" id="TCL39439.1"/>
    </source>
</evidence>
<dbReference type="PROSITE" id="PS50113">
    <property type="entry name" value="PAC"/>
    <property type="match status" value="1"/>
</dbReference>
<gene>
    <name evidence="4" type="ORF">EV210_102355</name>
</gene>
<dbReference type="InterPro" id="IPR035965">
    <property type="entry name" value="PAS-like_dom_sf"/>
</dbReference>
<dbReference type="PANTHER" id="PTHR44757">
    <property type="entry name" value="DIGUANYLATE CYCLASE DGCP"/>
    <property type="match status" value="1"/>
</dbReference>
<dbReference type="SMART" id="SM00267">
    <property type="entry name" value="GGDEF"/>
    <property type="match status" value="1"/>
</dbReference>
<name>A0A4R1Q2J1_9FIRM</name>
<dbReference type="Pfam" id="PF08448">
    <property type="entry name" value="PAS_4"/>
    <property type="match status" value="1"/>
</dbReference>
<keyword evidence="5" id="KW-1185">Reference proteome</keyword>
<dbReference type="RefSeq" id="WP_165898780.1">
    <property type="nucleotide sequence ID" value="NZ_DALYTA010000014.1"/>
</dbReference>
<dbReference type="SMART" id="SM00091">
    <property type="entry name" value="PAS"/>
    <property type="match status" value="1"/>
</dbReference>
<dbReference type="CDD" id="cd00130">
    <property type="entry name" value="PAS"/>
    <property type="match status" value="1"/>
</dbReference>
<dbReference type="InterPro" id="IPR001610">
    <property type="entry name" value="PAC"/>
</dbReference>
<dbReference type="AlphaFoldDB" id="A0A4R1Q2J1"/>
<sequence>MNACAADCSPVIEGLKESEERFRLVFDYAPIGMAITGLEGHFMRVNQAMCNLVGYAAETFTSLKLSDIVSEDDLKLIVAAVDKLLTGDEQQLVVESRFFQSGGEIIHVMLHMALVRGAHGQPLYYIGQIVDITERKRYEEAMKYMAYHDSLTGMPNRMLFRDRLTLSLNQARANQQMLAVIFLDLDRFKEINDTLGHYIGDKALKVIAQRLEAALRKSDVVARLGGDEFTLVLYGVPDRGSIDQVIEKVVRAIEEPLIFAGREFIVSASVGVAMYPQDGTDVDTLLQIADKNMYIDKERKGIER</sequence>
<proteinExistence type="predicted"/>
<dbReference type="InterPro" id="IPR000014">
    <property type="entry name" value="PAS"/>
</dbReference>
<dbReference type="InterPro" id="IPR000160">
    <property type="entry name" value="GGDEF_dom"/>
</dbReference>
<evidence type="ECO:0000259" key="3">
    <source>
        <dbReference type="PROSITE" id="PS50887"/>
    </source>
</evidence>
<dbReference type="InterPro" id="IPR043128">
    <property type="entry name" value="Rev_trsase/Diguanyl_cyclase"/>
</dbReference>
<feature type="domain" description="PAS" evidence="1">
    <location>
        <begin position="18"/>
        <end position="88"/>
    </location>
</feature>
<dbReference type="NCBIfam" id="TIGR00254">
    <property type="entry name" value="GGDEF"/>
    <property type="match status" value="1"/>
</dbReference>
<dbReference type="Gene3D" id="3.30.70.270">
    <property type="match status" value="1"/>
</dbReference>
<dbReference type="SMART" id="SM00086">
    <property type="entry name" value="PAC"/>
    <property type="match status" value="1"/>
</dbReference>
<dbReference type="InterPro" id="IPR013656">
    <property type="entry name" value="PAS_4"/>
</dbReference>
<dbReference type="SUPFAM" id="SSF55073">
    <property type="entry name" value="Nucleotide cyclase"/>
    <property type="match status" value="1"/>
</dbReference>
<dbReference type="InterPro" id="IPR029787">
    <property type="entry name" value="Nucleotide_cyclase"/>
</dbReference>
<dbReference type="NCBIfam" id="TIGR00229">
    <property type="entry name" value="sensory_box"/>
    <property type="match status" value="1"/>
</dbReference>
<comment type="caution">
    <text evidence="4">The sequence shown here is derived from an EMBL/GenBank/DDBJ whole genome shotgun (WGS) entry which is preliminary data.</text>
</comment>
<dbReference type="EMBL" id="SLUI01000002">
    <property type="protein sequence ID" value="TCL39439.1"/>
    <property type="molecule type" value="Genomic_DNA"/>
</dbReference>
<dbReference type="PROSITE" id="PS50112">
    <property type="entry name" value="PAS"/>
    <property type="match status" value="1"/>
</dbReference>
<evidence type="ECO:0000259" key="2">
    <source>
        <dbReference type="PROSITE" id="PS50113"/>
    </source>
</evidence>
<dbReference type="PANTHER" id="PTHR44757:SF2">
    <property type="entry name" value="BIOFILM ARCHITECTURE MAINTENANCE PROTEIN MBAA"/>
    <property type="match status" value="1"/>
</dbReference>